<sequence length="167" mass="18017">MQGPDAEVVQTRTAQLVARGADERHATAVLSLLHGFCAMDIIDVADLEGRELEEVAELYYTLNAHLGLDHLLTAISGLDDTGRWNALARLALRDDVYGSMRLLCLDVLSGSASAETAAEKITDWEATNTSRLARARSILTEIFAAHPADLSTLSVAARQVRTMVGRG</sequence>
<accession>C1B691</accession>
<evidence type="ECO:0000313" key="2">
    <source>
        <dbReference type="EMBL" id="BAH51194.1"/>
    </source>
</evidence>
<dbReference type="EMBL" id="AP011115">
    <property type="protein sequence ID" value="BAH51194.1"/>
    <property type="molecule type" value="Genomic_DNA"/>
</dbReference>
<dbReference type="PANTHER" id="PTHR43403:SF1">
    <property type="entry name" value="NAD-SPECIFIC GLUTAMATE DEHYDROGENASE"/>
    <property type="match status" value="1"/>
</dbReference>
<protein>
    <submittedName>
        <fullName evidence="2">Glutamate dehydrogenase</fullName>
    </submittedName>
</protein>
<evidence type="ECO:0000313" key="3">
    <source>
        <dbReference type="Proteomes" id="UP000002212"/>
    </source>
</evidence>
<dbReference type="HOGENOM" id="CLU_1593274_0_0_11"/>
<dbReference type="STRING" id="632772.ROP_29470"/>
<proteinExistence type="predicted"/>
<evidence type="ECO:0000259" key="1">
    <source>
        <dbReference type="Pfam" id="PF21074"/>
    </source>
</evidence>
<dbReference type="InterPro" id="IPR007780">
    <property type="entry name" value="NAD_Glu_DH_bac"/>
</dbReference>
<organism evidence="2 3">
    <name type="scientific">Rhodococcus opacus (strain B4)</name>
    <dbReference type="NCBI Taxonomy" id="632772"/>
    <lineage>
        <taxon>Bacteria</taxon>
        <taxon>Bacillati</taxon>
        <taxon>Actinomycetota</taxon>
        <taxon>Actinomycetes</taxon>
        <taxon>Mycobacteriales</taxon>
        <taxon>Nocardiaceae</taxon>
        <taxon>Rhodococcus</taxon>
    </lineage>
</organism>
<dbReference type="AlphaFoldDB" id="C1B691"/>
<dbReference type="GO" id="GO:0006538">
    <property type="term" value="P:L-glutamate catabolic process"/>
    <property type="evidence" value="ECO:0007669"/>
    <property type="project" value="InterPro"/>
</dbReference>
<feature type="domain" description="NAD-specific glutamate dehydrogenase C-terminal" evidence="1">
    <location>
        <begin position="1"/>
        <end position="161"/>
    </location>
</feature>
<dbReference type="Pfam" id="PF21074">
    <property type="entry name" value="GDH_C"/>
    <property type="match status" value="1"/>
</dbReference>
<dbReference type="GO" id="GO:0004352">
    <property type="term" value="F:glutamate dehydrogenase (NAD+) activity"/>
    <property type="evidence" value="ECO:0007669"/>
    <property type="project" value="InterPro"/>
</dbReference>
<dbReference type="KEGG" id="rop:ROP_29470"/>
<reference evidence="2 3" key="1">
    <citation type="submission" date="2009-03" db="EMBL/GenBank/DDBJ databases">
        <title>Comparison of the complete genome sequences of Rhodococcus erythropolis PR4 and Rhodococcus opacus B4.</title>
        <authorList>
            <person name="Takarada H."/>
            <person name="Sekine M."/>
            <person name="Hosoyama A."/>
            <person name="Yamada R."/>
            <person name="Fujisawa T."/>
            <person name="Omata S."/>
            <person name="Shimizu A."/>
            <person name="Tsukatani N."/>
            <person name="Tanikawa S."/>
            <person name="Fujita N."/>
            <person name="Harayama S."/>
        </authorList>
    </citation>
    <scope>NUCLEOTIDE SEQUENCE [LARGE SCALE GENOMIC DNA]</scope>
    <source>
        <strain evidence="2 3">B4</strain>
    </source>
</reference>
<gene>
    <name evidence="2" type="ordered locus">ROP_29470</name>
</gene>
<dbReference type="Proteomes" id="UP000002212">
    <property type="component" value="Chromosome"/>
</dbReference>
<dbReference type="InterPro" id="IPR048381">
    <property type="entry name" value="GDH_C"/>
</dbReference>
<name>C1B691_RHOOB</name>
<dbReference type="GO" id="GO:0004069">
    <property type="term" value="F:L-aspartate:2-oxoglutarate aminotransferase activity"/>
    <property type="evidence" value="ECO:0007669"/>
    <property type="project" value="InterPro"/>
</dbReference>
<dbReference type="PATRIC" id="fig|632772.20.peg.3082"/>
<dbReference type="PANTHER" id="PTHR43403">
    <property type="entry name" value="NAD-SPECIFIC GLUTAMATE DEHYDROGENASE"/>
    <property type="match status" value="1"/>
</dbReference>